<dbReference type="InterPro" id="IPR037523">
    <property type="entry name" value="VOC_core"/>
</dbReference>
<dbReference type="EMBL" id="JABEXW010001461">
    <property type="protein sequence ID" value="KAF4943750.1"/>
    <property type="molecule type" value="Genomic_DNA"/>
</dbReference>
<dbReference type="PROSITE" id="PS51819">
    <property type="entry name" value="VOC"/>
    <property type="match status" value="1"/>
</dbReference>
<accession>A0A8H4SQE4</accession>
<sequence length="232" mass="25550">MLPKASTMLFLAWAKASLVLGCVPQAETPGLVMGPDTPTAPETIGQFINHVSLNVNNLTRSIEFYRDVFGMRHLFTYNLTPHISFSYMSHSQGGRNGSAYQTTAEMLRYKNNNAGHLEFVYLNTTKNDIPGSPKQTSTLNHIGIIVPDLEAAQERMEAYGVEIYKKIGAPMPTDGYTARKSSIGDASNLSDEEWATFQAGMAEFNKFCIFASDPDGNLLEILPLNEPDIFAS</sequence>
<keyword evidence="2" id="KW-0732">Signal</keyword>
<dbReference type="PANTHER" id="PTHR10374:SF19">
    <property type="entry name" value="LYASE (GLO1), PUTATIVE (AFU_ORTHOLOGUE AFUA_2G13550)-RELATED"/>
    <property type="match status" value="1"/>
</dbReference>
<dbReference type="OrthoDB" id="16820at2759"/>
<dbReference type="SUPFAM" id="SSF54593">
    <property type="entry name" value="Glyoxalase/Bleomycin resistance protein/Dihydroxybiphenyl dioxygenase"/>
    <property type="match status" value="1"/>
</dbReference>
<dbReference type="InterPro" id="IPR029068">
    <property type="entry name" value="Glyas_Bleomycin-R_OHBP_Dase"/>
</dbReference>
<dbReference type="Pfam" id="PF00903">
    <property type="entry name" value="Glyoxalase"/>
    <property type="match status" value="1"/>
</dbReference>
<dbReference type="Gene3D" id="3.10.180.10">
    <property type="entry name" value="2,3-Dihydroxybiphenyl 1,2-Dioxygenase, domain 1"/>
    <property type="match status" value="1"/>
</dbReference>
<reference evidence="4" key="2">
    <citation type="submission" date="2020-05" db="EMBL/GenBank/DDBJ databases">
        <authorList>
            <person name="Kim H.-S."/>
            <person name="Proctor R.H."/>
            <person name="Brown D.W."/>
        </authorList>
    </citation>
    <scope>NUCLEOTIDE SEQUENCE</scope>
    <source>
        <strain evidence="4">NRRL 20472</strain>
    </source>
</reference>
<dbReference type="Proteomes" id="UP000622797">
    <property type="component" value="Unassembled WGS sequence"/>
</dbReference>
<dbReference type="GO" id="GO:0046872">
    <property type="term" value="F:metal ion binding"/>
    <property type="evidence" value="ECO:0007669"/>
    <property type="project" value="UniProtKB-KW"/>
</dbReference>
<dbReference type="PANTHER" id="PTHR10374">
    <property type="entry name" value="LACTOYLGLUTATHIONE LYASE GLYOXALASE I"/>
    <property type="match status" value="1"/>
</dbReference>
<feature type="signal peptide" evidence="2">
    <location>
        <begin position="1"/>
        <end position="21"/>
    </location>
</feature>
<evidence type="ECO:0000313" key="4">
    <source>
        <dbReference type="EMBL" id="KAF4943750.1"/>
    </source>
</evidence>
<keyword evidence="5" id="KW-1185">Reference proteome</keyword>
<evidence type="ECO:0000256" key="2">
    <source>
        <dbReference type="SAM" id="SignalP"/>
    </source>
</evidence>
<evidence type="ECO:0000256" key="1">
    <source>
        <dbReference type="ARBA" id="ARBA00022723"/>
    </source>
</evidence>
<keyword evidence="1" id="KW-0479">Metal-binding</keyword>
<gene>
    <name evidence="4" type="ORF">FSARC_14843</name>
</gene>
<comment type="caution">
    <text evidence="4">The sequence shown here is derived from an EMBL/GenBank/DDBJ whole genome shotgun (WGS) entry which is preliminary data.</text>
</comment>
<dbReference type="InterPro" id="IPR004360">
    <property type="entry name" value="Glyas_Fos-R_dOase_dom"/>
</dbReference>
<organism evidence="4 5">
    <name type="scientific">Fusarium sarcochroum</name>
    <dbReference type="NCBI Taxonomy" id="1208366"/>
    <lineage>
        <taxon>Eukaryota</taxon>
        <taxon>Fungi</taxon>
        <taxon>Dikarya</taxon>
        <taxon>Ascomycota</taxon>
        <taxon>Pezizomycotina</taxon>
        <taxon>Sordariomycetes</taxon>
        <taxon>Hypocreomycetidae</taxon>
        <taxon>Hypocreales</taxon>
        <taxon>Nectriaceae</taxon>
        <taxon>Fusarium</taxon>
        <taxon>Fusarium lateritium species complex</taxon>
    </lineage>
</organism>
<feature type="domain" description="VOC" evidence="3">
    <location>
        <begin position="47"/>
        <end position="224"/>
    </location>
</feature>
<evidence type="ECO:0000313" key="5">
    <source>
        <dbReference type="Proteomes" id="UP000622797"/>
    </source>
</evidence>
<name>A0A8H4SQE4_9HYPO</name>
<feature type="chain" id="PRO_5034242009" description="VOC domain-containing protein" evidence="2">
    <location>
        <begin position="22"/>
        <end position="232"/>
    </location>
</feature>
<dbReference type="PROSITE" id="PS00934">
    <property type="entry name" value="GLYOXALASE_I_1"/>
    <property type="match status" value="1"/>
</dbReference>
<proteinExistence type="predicted"/>
<reference evidence="4" key="1">
    <citation type="journal article" date="2020" name="BMC Genomics">
        <title>Correction to: Identification and distribution of gene clusters required for synthesis of sphingolipid metabolism inhibitors in diverse species of the filamentous fungus Fusarium.</title>
        <authorList>
            <person name="Kim H.S."/>
            <person name="Lohmar J.M."/>
            <person name="Busman M."/>
            <person name="Brown D.W."/>
            <person name="Naumann T.A."/>
            <person name="Divon H.H."/>
            <person name="Lysoe E."/>
            <person name="Uhlig S."/>
            <person name="Proctor R.H."/>
        </authorList>
    </citation>
    <scope>NUCLEOTIDE SEQUENCE</scope>
    <source>
        <strain evidence="4">NRRL 20472</strain>
    </source>
</reference>
<protein>
    <recommendedName>
        <fullName evidence="3">VOC domain-containing protein</fullName>
    </recommendedName>
</protein>
<dbReference type="InterPro" id="IPR018146">
    <property type="entry name" value="Glyoxalase_1_CS"/>
</dbReference>
<dbReference type="AlphaFoldDB" id="A0A8H4SQE4"/>
<evidence type="ECO:0000259" key="3">
    <source>
        <dbReference type="PROSITE" id="PS51819"/>
    </source>
</evidence>
<dbReference type="GO" id="GO:0004462">
    <property type="term" value="F:lactoylglutathione lyase activity"/>
    <property type="evidence" value="ECO:0007669"/>
    <property type="project" value="InterPro"/>
</dbReference>